<comment type="similarity">
    <text evidence="2">Belongs to the hyi family.</text>
</comment>
<dbReference type="NCBIfam" id="NF043033">
    <property type="entry name" value="OxoTetrIsom"/>
    <property type="match status" value="1"/>
</dbReference>
<dbReference type="InterPro" id="IPR050417">
    <property type="entry name" value="Sugar_Epim/Isomerase"/>
</dbReference>
<dbReference type="Pfam" id="PF01261">
    <property type="entry name" value="AP_endonuc_2"/>
    <property type="match status" value="1"/>
</dbReference>
<gene>
    <name evidence="4" type="ORF">NK718_19075</name>
</gene>
<evidence type="ECO:0000313" key="5">
    <source>
        <dbReference type="Proteomes" id="UP001205890"/>
    </source>
</evidence>
<dbReference type="InterPro" id="IPR036237">
    <property type="entry name" value="Xyl_isomerase-like_sf"/>
</dbReference>
<proteinExistence type="inferred from homology"/>
<dbReference type="SUPFAM" id="SSF51658">
    <property type="entry name" value="Xylose isomerase-like"/>
    <property type="match status" value="1"/>
</dbReference>
<accession>A0ABT1LHN9</accession>
<comment type="caution">
    <text evidence="4">The sequence shown here is derived from an EMBL/GenBank/DDBJ whole genome shotgun (WGS) entry which is preliminary data.</text>
</comment>
<dbReference type="EMBL" id="JANCLU010000024">
    <property type="protein sequence ID" value="MCP8940633.1"/>
    <property type="molecule type" value="Genomic_DNA"/>
</dbReference>
<dbReference type="Proteomes" id="UP001205890">
    <property type="component" value="Unassembled WGS sequence"/>
</dbReference>
<evidence type="ECO:0000256" key="1">
    <source>
        <dbReference type="ARBA" id="ARBA00023235"/>
    </source>
</evidence>
<evidence type="ECO:0000256" key="2">
    <source>
        <dbReference type="PIRNR" id="PIRNR006241"/>
    </source>
</evidence>
<reference evidence="4 5" key="1">
    <citation type="submission" date="2022-07" db="EMBL/GenBank/DDBJ databases">
        <authorList>
            <person name="Li W.-J."/>
            <person name="Deng Q.-Q."/>
        </authorList>
    </citation>
    <scope>NUCLEOTIDE SEQUENCE [LARGE SCALE GENOMIC DNA]</scope>
    <source>
        <strain evidence="4 5">SYSU M60028</strain>
    </source>
</reference>
<protein>
    <submittedName>
        <fullName evidence="4">Hydroxypyruvate isomerase family protein</fullName>
    </submittedName>
</protein>
<dbReference type="InterPro" id="IPR026040">
    <property type="entry name" value="HyI-like"/>
</dbReference>
<organism evidence="4 5">
    <name type="scientific">Alsobacter ponti</name>
    <dbReference type="NCBI Taxonomy" id="2962936"/>
    <lineage>
        <taxon>Bacteria</taxon>
        <taxon>Pseudomonadati</taxon>
        <taxon>Pseudomonadota</taxon>
        <taxon>Alphaproteobacteria</taxon>
        <taxon>Hyphomicrobiales</taxon>
        <taxon>Alsobacteraceae</taxon>
        <taxon>Alsobacter</taxon>
    </lineage>
</organism>
<dbReference type="GO" id="GO:0016853">
    <property type="term" value="F:isomerase activity"/>
    <property type="evidence" value="ECO:0007669"/>
    <property type="project" value="UniProtKB-KW"/>
</dbReference>
<dbReference type="Gene3D" id="3.20.20.150">
    <property type="entry name" value="Divalent-metal-dependent TIM barrel enzymes"/>
    <property type="match status" value="1"/>
</dbReference>
<dbReference type="RefSeq" id="WP_254745580.1">
    <property type="nucleotide sequence ID" value="NZ_JANCLU010000024.1"/>
</dbReference>
<dbReference type="PANTHER" id="PTHR43489">
    <property type="entry name" value="ISOMERASE"/>
    <property type="match status" value="1"/>
</dbReference>
<sequence length="258" mass="28751">MPRFAANLSMMFNEWDFMDRFAAAADAGFDAVEFLFPYEHAPDAIARRLADHGLTQALFNLPPGDWAAGERGLACLAGREAEFREGVRKAKAYVEATGVRRVHMMSGHGDAADPAARGRYVANLRHAADELGPLGAQVLLEPINGRDMPGYFMNSFALAESIVREVASPRVALQFDMYHRQILHGDVTMGLRAQFPMVAHVQIASVPSRNEPDGEEMNYPFLFAELDRLGYDGFVGCEYRPRAGTREGLGWFAPWRRR</sequence>
<dbReference type="PANTHER" id="PTHR43489:SF6">
    <property type="entry name" value="HYDROXYPYRUVATE ISOMERASE-RELATED"/>
    <property type="match status" value="1"/>
</dbReference>
<name>A0ABT1LHN9_9HYPH</name>
<keyword evidence="5" id="KW-1185">Reference proteome</keyword>
<feature type="domain" description="Xylose isomerase-like TIM barrel" evidence="3">
    <location>
        <begin position="21"/>
        <end position="253"/>
    </location>
</feature>
<dbReference type="PIRSF" id="PIRSF006241">
    <property type="entry name" value="HyI"/>
    <property type="match status" value="1"/>
</dbReference>
<keyword evidence="1 2" id="KW-0413">Isomerase</keyword>
<dbReference type="InterPro" id="IPR013022">
    <property type="entry name" value="Xyl_isomerase-like_TIM-brl"/>
</dbReference>
<evidence type="ECO:0000259" key="3">
    <source>
        <dbReference type="Pfam" id="PF01261"/>
    </source>
</evidence>
<dbReference type="InterPro" id="IPR053398">
    <property type="entry name" value="HPT_OtnI_isomerases"/>
</dbReference>
<evidence type="ECO:0000313" key="4">
    <source>
        <dbReference type="EMBL" id="MCP8940633.1"/>
    </source>
</evidence>